<dbReference type="EMBL" id="CAFBMK010000034">
    <property type="protein sequence ID" value="CAB4905730.1"/>
    <property type="molecule type" value="Genomic_DNA"/>
</dbReference>
<feature type="region of interest" description="Disordered" evidence="1">
    <location>
        <begin position="85"/>
        <end position="110"/>
    </location>
</feature>
<evidence type="ECO:0000313" key="2">
    <source>
        <dbReference type="EMBL" id="CAB4905730.1"/>
    </source>
</evidence>
<accession>A0A6J7GN06</accession>
<organism evidence="2">
    <name type="scientific">freshwater metagenome</name>
    <dbReference type="NCBI Taxonomy" id="449393"/>
    <lineage>
        <taxon>unclassified sequences</taxon>
        <taxon>metagenomes</taxon>
        <taxon>ecological metagenomes</taxon>
    </lineage>
</organism>
<feature type="region of interest" description="Disordered" evidence="1">
    <location>
        <begin position="14"/>
        <end position="39"/>
    </location>
</feature>
<proteinExistence type="predicted"/>
<reference evidence="2" key="1">
    <citation type="submission" date="2020-05" db="EMBL/GenBank/DDBJ databases">
        <authorList>
            <person name="Chiriac C."/>
            <person name="Salcher M."/>
            <person name="Ghai R."/>
            <person name="Kavagutti S V."/>
        </authorList>
    </citation>
    <scope>NUCLEOTIDE SEQUENCE</scope>
</reference>
<name>A0A6J7GN06_9ZZZZ</name>
<protein>
    <submittedName>
        <fullName evidence="2">Unannotated protein</fullName>
    </submittedName>
</protein>
<sequence>MVLTQALAVDGGGVEVAPGHRRRDPGHARAGGGLAQRDDGRLDGEVVPEGVGLAALGCVAFGLELAWDALGGGVRLAEGVPQDGPAALGDRVDRRPSAASLAGDAGGRDQSEALQRLDMTANRAVRNGCVEQRREDRGLDVRQPRGGRQGAELRGVQLRGDVGGLRAVRADERVERSDVVFQLVQIVAVRGAGKVANRDDDLPQASDRRAHGLRGRVRFRAGGGLVCVAEVLEKFGHPLDDRRGLRGPGELLQERPVRVPVALHQPLRGLDVLAKLVGDAVQFGGRRAVLDEGAHRLRRPCCLAGGGVQAVEHLGVNVGLGALGDHRGVLGHHGGDDIRDPRERPGVVVDELQRPRFAALRLVDQRERLDGLVEAVEARQVAGRHLLRGRTERVSQRRAVAKLCCGVRRRATFIDAHVVLGGRRRCPRGGLRRCLRGLLPAPGGRSGRLVPDVGDVRTVVVVADRVVVSEVPAVVFELRVDLVTSGLGGALAGDLAEILLRDLGGFAVDVLLALRACRGLRGAVQQLLRGGRASQFTHVLGVVRELVFLPRDVDVRPRGRQLLGRLHLHRVRREDGQPGRGAGLAQLP</sequence>
<dbReference type="AlphaFoldDB" id="A0A6J7GN06"/>
<gene>
    <name evidence="2" type="ORF">UFOPK3564_00868</name>
</gene>
<evidence type="ECO:0000256" key="1">
    <source>
        <dbReference type="SAM" id="MobiDB-lite"/>
    </source>
</evidence>